<dbReference type="InterPro" id="IPR027417">
    <property type="entry name" value="P-loop_NTPase"/>
</dbReference>
<evidence type="ECO:0000313" key="2">
    <source>
        <dbReference type="EMBL" id="EEG54668.1"/>
    </source>
</evidence>
<reference evidence="2 3" key="2">
    <citation type="submission" date="2009-02" db="EMBL/GenBank/DDBJ databases">
        <title>Draft genome sequence of Clostridium asparagiforme (DSM 15981).</title>
        <authorList>
            <person name="Sudarsanam P."/>
            <person name="Ley R."/>
            <person name="Guruge J."/>
            <person name="Turnbaugh P.J."/>
            <person name="Mahowald M."/>
            <person name="Liep D."/>
            <person name="Gordon J."/>
        </authorList>
    </citation>
    <scope>NUCLEOTIDE SEQUENCE [LARGE SCALE GENOMIC DNA]</scope>
    <source>
        <strain evidence="2 3">DSM 15981</strain>
    </source>
</reference>
<reference evidence="2 3" key="1">
    <citation type="submission" date="2009-01" db="EMBL/GenBank/DDBJ databases">
        <authorList>
            <person name="Fulton L."/>
            <person name="Clifton S."/>
            <person name="Fulton B."/>
            <person name="Xu J."/>
            <person name="Minx P."/>
            <person name="Pepin K.H."/>
            <person name="Johnson M."/>
            <person name="Bhonagiri V."/>
            <person name="Nash W.E."/>
            <person name="Mardis E.R."/>
            <person name="Wilson R.K."/>
        </authorList>
    </citation>
    <scope>NUCLEOTIDE SEQUENCE [LARGE SCALE GENOMIC DNA]</scope>
    <source>
        <strain evidence="2 3">DSM 15981</strain>
    </source>
</reference>
<name>C0D1Y0_9FIRM</name>
<protein>
    <recommendedName>
        <fullName evidence="1">Endonuclease GajA/Old nuclease/RecF-like AAA domain-containing protein</fullName>
    </recommendedName>
</protein>
<dbReference type="Gene3D" id="3.40.50.300">
    <property type="entry name" value="P-loop containing nucleotide triphosphate hydrolases"/>
    <property type="match status" value="1"/>
</dbReference>
<dbReference type="Pfam" id="PF13175">
    <property type="entry name" value="AAA_15"/>
    <property type="match status" value="1"/>
</dbReference>
<accession>C0D1Y0</accession>
<organism evidence="2 3">
    <name type="scientific">[Clostridium] asparagiforme DSM 15981</name>
    <dbReference type="NCBI Taxonomy" id="518636"/>
    <lineage>
        <taxon>Bacteria</taxon>
        <taxon>Bacillati</taxon>
        <taxon>Bacillota</taxon>
        <taxon>Clostridia</taxon>
        <taxon>Lachnospirales</taxon>
        <taxon>Lachnospiraceae</taxon>
        <taxon>Enterocloster</taxon>
    </lineage>
</organism>
<dbReference type="HOGENOM" id="CLU_2045552_0_0_9"/>
<dbReference type="Proteomes" id="UP000004756">
    <property type="component" value="Unassembled WGS sequence"/>
</dbReference>
<evidence type="ECO:0000259" key="1">
    <source>
        <dbReference type="Pfam" id="PF13175"/>
    </source>
</evidence>
<gene>
    <name evidence="2" type="ORF">CLOSTASPAR_03269</name>
</gene>
<dbReference type="InterPro" id="IPR041685">
    <property type="entry name" value="AAA_GajA/Old/RecF-like"/>
</dbReference>
<dbReference type="SUPFAM" id="SSF52540">
    <property type="entry name" value="P-loop containing nucleoside triphosphate hydrolases"/>
    <property type="match status" value="1"/>
</dbReference>
<evidence type="ECO:0000313" key="3">
    <source>
        <dbReference type="Proteomes" id="UP000004756"/>
    </source>
</evidence>
<feature type="domain" description="Endonuclease GajA/Old nuclease/RecF-like AAA" evidence="1">
    <location>
        <begin position="5"/>
        <end position="73"/>
    </location>
</feature>
<comment type="caution">
    <text evidence="2">The sequence shown here is derived from an EMBL/GenBank/DDBJ whole genome shotgun (WGS) entry which is preliminary data.</text>
</comment>
<sequence>MERSMQFTYLRIQNFKSIRDMEIKDIEAALILVGKNNTGKTSVLDAFSAVCGGYQVQERDFNERKQAVRIDASLSIGEEDLKLFHHMGVVCQYRRYEAWKKPSASAFPPTGTGCRPSRST</sequence>
<dbReference type="EMBL" id="ACCJ01000246">
    <property type="protein sequence ID" value="EEG54668.1"/>
    <property type="molecule type" value="Genomic_DNA"/>
</dbReference>
<keyword evidence="3" id="KW-1185">Reference proteome</keyword>
<dbReference type="AlphaFoldDB" id="C0D1Y0"/>
<proteinExistence type="predicted"/>